<dbReference type="PANTHER" id="PTHR10587">
    <property type="entry name" value="GLYCOSYL TRANSFERASE-RELATED"/>
    <property type="match status" value="1"/>
</dbReference>
<dbReference type="RefSeq" id="WP_094407209.1">
    <property type="nucleotide sequence ID" value="NZ_NMVO01000019.1"/>
</dbReference>
<dbReference type="InterPro" id="IPR050248">
    <property type="entry name" value="Polysacc_deacetylase_ArnD"/>
</dbReference>
<dbReference type="InterPro" id="IPR013207">
    <property type="entry name" value="LGFP"/>
</dbReference>
<dbReference type="Pfam" id="PF08310">
    <property type="entry name" value="LGFP"/>
    <property type="match status" value="4"/>
</dbReference>
<name>A0A255G126_9ACTN</name>
<proteinExistence type="predicted"/>
<dbReference type="GO" id="GO:0046872">
    <property type="term" value="F:metal ion binding"/>
    <property type="evidence" value="ECO:0007669"/>
    <property type="project" value="UniProtKB-KW"/>
</dbReference>
<dbReference type="GO" id="GO:0005975">
    <property type="term" value="P:carbohydrate metabolic process"/>
    <property type="evidence" value="ECO:0007669"/>
    <property type="project" value="InterPro"/>
</dbReference>
<keyword evidence="3" id="KW-0732">Signal</keyword>
<dbReference type="EMBL" id="NMVO01000019">
    <property type="protein sequence ID" value="OYO07873.1"/>
    <property type="molecule type" value="Genomic_DNA"/>
</dbReference>
<evidence type="ECO:0000256" key="3">
    <source>
        <dbReference type="SAM" id="SignalP"/>
    </source>
</evidence>
<dbReference type="Proteomes" id="UP000215896">
    <property type="component" value="Unassembled WGS sequence"/>
</dbReference>
<dbReference type="PROSITE" id="PS51677">
    <property type="entry name" value="NODB"/>
    <property type="match status" value="1"/>
</dbReference>
<dbReference type="PANTHER" id="PTHR10587:SF133">
    <property type="entry name" value="CHITIN DEACETYLASE 1-RELATED"/>
    <property type="match status" value="1"/>
</dbReference>
<keyword evidence="6" id="KW-1185">Reference proteome</keyword>
<evidence type="ECO:0000313" key="6">
    <source>
        <dbReference type="Proteomes" id="UP000215896"/>
    </source>
</evidence>
<dbReference type="Gene3D" id="3.20.20.370">
    <property type="entry name" value="Glycoside hydrolase/deacetylase"/>
    <property type="match status" value="1"/>
</dbReference>
<dbReference type="SUPFAM" id="SSF88713">
    <property type="entry name" value="Glycoside hydrolase/deacetylase"/>
    <property type="match status" value="1"/>
</dbReference>
<dbReference type="GO" id="GO:0016810">
    <property type="term" value="F:hydrolase activity, acting on carbon-nitrogen (but not peptide) bonds"/>
    <property type="evidence" value="ECO:0007669"/>
    <property type="project" value="InterPro"/>
</dbReference>
<accession>A0A255G126</accession>
<evidence type="ECO:0000256" key="2">
    <source>
        <dbReference type="ARBA" id="ARBA00022801"/>
    </source>
</evidence>
<comment type="caution">
    <text evidence="5">The sequence shown here is derived from an EMBL/GenBank/DDBJ whole genome shotgun (WGS) entry which is preliminary data.</text>
</comment>
<feature type="chain" id="PRO_5012716434" description="NodB homology domain-containing protein" evidence="3">
    <location>
        <begin position="32"/>
        <end position="505"/>
    </location>
</feature>
<feature type="signal peptide" evidence="3">
    <location>
        <begin position="1"/>
        <end position="31"/>
    </location>
</feature>
<dbReference type="AlphaFoldDB" id="A0A255G126"/>
<dbReference type="InterPro" id="IPR011330">
    <property type="entry name" value="Glyco_hydro/deAcase_b/a-brl"/>
</dbReference>
<keyword evidence="1" id="KW-0479">Metal-binding</keyword>
<reference evidence="5 6" key="1">
    <citation type="submission" date="2017-07" db="EMBL/GenBank/DDBJ databases">
        <title>Draft whole genome sequences of clinical Proprionibacteriaceae strains.</title>
        <authorList>
            <person name="Bernier A.-M."/>
            <person name="Bernard K."/>
            <person name="Domingo M.-C."/>
        </authorList>
    </citation>
    <scope>NUCLEOTIDE SEQUENCE [LARGE SCALE GENOMIC DNA]</scope>
    <source>
        <strain evidence="5 6">NML 030167</strain>
    </source>
</reference>
<evidence type="ECO:0000256" key="1">
    <source>
        <dbReference type="ARBA" id="ARBA00022723"/>
    </source>
</evidence>
<sequence>MRRPSTLAARLLVTLALIAGLLLPFAPRASAAPPVIGAIAQKWNQVRSIVGEPLEPEFCGLREGGCAQRFQRGMIYWSPASGAAFVRGSIQQRWGTFGWETGFYGYPTTDEFCGLRDGGCGQHYQRGSIYWSPATGAYDVRGAIRDIWGFHGWEGGMSGYPTSGEFCGLRDGGCGQRYQNGAIYYSPAAGTHRIFGAIWQGYSAIGWETSSLGYATEDEFCGLRDGGCAQRFTGGSIYWSPASGAYAVKGAIAGFWAENGWENGRFGYPRSNESCRTENGVRICDQDFTGGRITWRSDRGFITGVDCRVQKCIALTFDDGPSPYTDRLLDTLSREGVKATFFTVGYNVSARPATMRRMRDLGMEIGSHTVNHPDLRSKSESEIRYEIGENQRRIESITGVRPGYLRPPYGAHNPTVERIAAENRMAIVNWSYDTWDWRDRDPNLIANRVINEAGPNSVVLMHDLHSTTVDAAPAMVRGLKERGYTLVTVSELLGPAQPGQVHYPR</sequence>
<keyword evidence="2" id="KW-0378">Hydrolase</keyword>
<evidence type="ECO:0000259" key="4">
    <source>
        <dbReference type="PROSITE" id="PS51677"/>
    </source>
</evidence>
<dbReference type="Pfam" id="PF01522">
    <property type="entry name" value="Polysacc_deac_1"/>
    <property type="match status" value="1"/>
</dbReference>
<feature type="domain" description="NodB homology" evidence="4">
    <location>
        <begin position="311"/>
        <end position="487"/>
    </location>
</feature>
<dbReference type="OrthoDB" id="3173508at2"/>
<protein>
    <recommendedName>
        <fullName evidence="4">NodB homology domain-containing protein</fullName>
    </recommendedName>
</protein>
<dbReference type="GO" id="GO:0016020">
    <property type="term" value="C:membrane"/>
    <property type="evidence" value="ECO:0007669"/>
    <property type="project" value="TreeGrafter"/>
</dbReference>
<dbReference type="CDD" id="cd10917">
    <property type="entry name" value="CE4_NodB_like_6s_7s"/>
    <property type="match status" value="1"/>
</dbReference>
<evidence type="ECO:0000313" key="5">
    <source>
        <dbReference type="EMBL" id="OYO07873.1"/>
    </source>
</evidence>
<organism evidence="5 6">
    <name type="scientific">Enemella evansiae</name>
    <dbReference type="NCBI Taxonomy" id="2016499"/>
    <lineage>
        <taxon>Bacteria</taxon>
        <taxon>Bacillati</taxon>
        <taxon>Actinomycetota</taxon>
        <taxon>Actinomycetes</taxon>
        <taxon>Propionibacteriales</taxon>
        <taxon>Propionibacteriaceae</taxon>
        <taxon>Enemella</taxon>
    </lineage>
</organism>
<gene>
    <name evidence="5" type="ORF">CGZ94_20605</name>
</gene>
<dbReference type="InterPro" id="IPR002509">
    <property type="entry name" value="NODB_dom"/>
</dbReference>